<reference evidence="2" key="1">
    <citation type="journal article" date="2019" name="Int. J. Syst. Evol. Microbiol.">
        <title>The Global Catalogue of Microorganisms (GCM) 10K type strain sequencing project: providing services to taxonomists for standard genome sequencing and annotation.</title>
        <authorList>
            <consortium name="The Broad Institute Genomics Platform"/>
            <consortium name="The Broad Institute Genome Sequencing Center for Infectious Disease"/>
            <person name="Wu L."/>
            <person name="Ma J."/>
        </authorList>
    </citation>
    <scope>NUCLEOTIDE SEQUENCE [LARGE SCALE GENOMIC DNA]</scope>
    <source>
        <strain evidence="2">CGMCC 4.7393</strain>
    </source>
</reference>
<gene>
    <name evidence="1" type="ORF">ACFQHR_08570</name>
</gene>
<protein>
    <submittedName>
        <fullName evidence="1">Uncharacterized protein</fullName>
    </submittedName>
</protein>
<organism evidence="1 2">
    <name type="scientific">Rufibacter roseus</name>
    <dbReference type="NCBI Taxonomy" id="1567108"/>
    <lineage>
        <taxon>Bacteria</taxon>
        <taxon>Pseudomonadati</taxon>
        <taxon>Bacteroidota</taxon>
        <taxon>Cytophagia</taxon>
        <taxon>Cytophagales</taxon>
        <taxon>Hymenobacteraceae</taxon>
        <taxon>Rufibacter</taxon>
    </lineage>
</organism>
<evidence type="ECO:0000313" key="1">
    <source>
        <dbReference type="EMBL" id="MFC6997677.1"/>
    </source>
</evidence>
<proteinExistence type="predicted"/>
<keyword evidence="2" id="KW-1185">Reference proteome</keyword>
<accession>A0ABW2DMA5</accession>
<evidence type="ECO:0000313" key="2">
    <source>
        <dbReference type="Proteomes" id="UP001596405"/>
    </source>
</evidence>
<dbReference type="RefSeq" id="WP_153042111.1">
    <property type="nucleotide sequence ID" value="NZ_JBHSYQ010000003.1"/>
</dbReference>
<name>A0ABW2DMA5_9BACT</name>
<dbReference type="Proteomes" id="UP001596405">
    <property type="component" value="Unassembled WGS sequence"/>
</dbReference>
<comment type="caution">
    <text evidence="1">The sequence shown here is derived from an EMBL/GenBank/DDBJ whole genome shotgun (WGS) entry which is preliminary data.</text>
</comment>
<dbReference type="EMBL" id="JBHSYQ010000003">
    <property type="protein sequence ID" value="MFC6997677.1"/>
    <property type="molecule type" value="Genomic_DNA"/>
</dbReference>
<sequence length="94" mass="11254">MAQIIWNIFRLLWSWTPGFYRFLLRVWAARPAPRLWRVRAKKVWQKLLHQVTLSTPLSTLFRLQVLAWAASGNSLSSTRSVRPLLYLLFRRFLI</sequence>